<proteinExistence type="predicted"/>
<dbReference type="Proteomes" id="UP000020529">
    <property type="component" value="Unassembled WGS sequence"/>
</dbReference>
<gene>
    <name evidence="1" type="ORF">M124_3229</name>
</gene>
<organism evidence="1 2">
    <name type="scientific">Bacteroides fragilis str. 3988T(B)14</name>
    <dbReference type="NCBI Taxonomy" id="1339315"/>
    <lineage>
        <taxon>Bacteria</taxon>
        <taxon>Pseudomonadati</taxon>
        <taxon>Bacteroidota</taxon>
        <taxon>Bacteroidia</taxon>
        <taxon>Bacteroidales</taxon>
        <taxon>Bacteroidaceae</taxon>
        <taxon>Bacteroides</taxon>
    </lineage>
</organism>
<name>A0A015VXT2_BACFG</name>
<sequence>MAPQSGKYPHYIHYFHGLPVKYYINCQNKGYDKTGAYKKTRYRVEKHCIHKARY</sequence>
<reference evidence="1 2" key="1">
    <citation type="submission" date="2014-02" db="EMBL/GenBank/DDBJ databases">
        <authorList>
            <person name="Sears C."/>
            <person name="Carroll K."/>
            <person name="Sack B.R."/>
            <person name="Qadri F."/>
            <person name="Myers L.L."/>
            <person name="Chung G.-T."/>
            <person name="Escheverria P."/>
            <person name="Fraser C.M."/>
            <person name="Sadzewicz L."/>
            <person name="Shefchek K.A."/>
            <person name="Tallon L."/>
            <person name="Das S.P."/>
            <person name="Daugherty S."/>
            <person name="Mongodin E.F."/>
        </authorList>
    </citation>
    <scope>NUCLEOTIDE SEQUENCE [LARGE SCALE GENOMIC DNA]</scope>
    <source>
        <strain evidence="2">3988T(B)14</strain>
    </source>
</reference>
<accession>A0A015VXT2</accession>
<evidence type="ECO:0000313" key="1">
    <source>
        <dbReference type="EMBL" id="EXY73010.1"/>
    </source>
</evidence>
<dbReference type="AlphaFoldDB" id="A0A015VXT2"/>
<evidence type="ECO:0000313" key="2">
    <source>
        <dbReference type="Proteomes" id="UP000020529"/>
    </source>
</evidence>
<dbReference type="EMBL" id="JGCY01000382">
    <property type="protein sequence ID" value="EXY73010.1"/>
    <property type="molecule type" value="Genomic_DNA"/>
</dbReference>
<protein>
    <submittedName>
        <fullName evidence="1">Uncharacterized protein</fullName>
    </submittedName>
</protein>
<comment type="caution">
    <text evidence="1">The sequence shown here is derived from an EMBL/GenBank/DDBJ whole genome shotgun (WGS) entry which is preliminary data.</text>
</comment>